<dbReference type="OrthoDB" id="9771666at2"/>
<evidence type="ECO:0000313" key="4">
    <source>
        <dbReference type="Proteomes" id="UP000234752"/>
    </source>
</evidence>
<dbReference type="PROSITE" id="PS51318">
    <property type="entry name" value="TAT"/>
    <property type="match status" value="1"/>
</dbReference>
<dbReference type="AlphaFoldDB" id="A0A2K9N906"/>
<dbReference type="Proteomes" id="UP000234752">
    <property type="component" value="Chromosome eg_1"/>
</dbReference>
<dbReference type="KEGG" id="ncb:C0V82_04820"/>
<dbReference type="InterPro" id="IPR029058">
    <property type="entry name" value="AB_hydrolase_fold"/>
</dbReference>
<dbReference type="InterPro" id="IPR049492">
    <property type="entry name" value="BD-FAE-like_dom"/>
</dbReference>
<keyword evidence="3" id="KW-0119">Carbohydrate metabolism</keyword>
<keyword evidence="1 3" id="KW-0378">Hydrolase</keyword>
<feature type="domain" description="BD-FAE-like" evidence="2">
    <location>
        <begin position="95"/>
        <end position="274"/>
    </location>
</feature>
<keyword evidence="3" id="KW-0858">Xylan degradation</keyword>
<name>A0A2K9N906_9PROT</name>
<dbReference type="InterPro" id="IPR006311">
    <property type="entry name" value="TAT_signal"/>
</dbReference>
<proteinExistence type="predicted"/>
<protein>
    <submittedName>
        <fullName evidence="3">Xylanase</fullName>
    </submittedName>
</protein>
<dbReference type="GO" id="GO:0016798">
    <property type="term" value="F:hydrolase activity, acting on glycosyl bonds"/>
    <property type="evidence" value="ECO:0007669"/>
    <property type="project" value="UniProtKB-KW"/>
</dbReference>
<dbReference type="SUPFAM" id="SSF53474">
    <property type="entry name" value="alpha/beta-Hydrolases"/>
    <property type="match status" value="1"/>
</dbReference>
<sequence>MDMVVSRRDWLRGSAVLAGMTVSPTLTVAAPGVETVEIWPGGVGPGSKGAPLQQRMVERSQDPSKPDRYMEGITRPYLTIHRPAKPDGRALLVTPGGGYQRVVVDKEGGELAPILTAAGITTFILTYRLPGEAPQHGPMVALQDAQRAIRLIRHRARTWAINPETVGIMGFSAGGHVAASLGTRFEEAVYDPVDAADKLSARPARMALIYPVIDMGTSAHTGSRDRLLGPNPSAEEVERLSCDRSVTGRTPPTFQLHAADDNAVPVENSLLFNAACRKAGVEAELHIYPRGGHGFGHGARIAASNPLNRWPDLFLEWYGRG</sequence>
<keyword evidence="4" id="KW-1185">Reference proteome</keyword>
<gene>
    <name evidence="3" type="ORF">C0V82_04820</name>
</gene>
<evidence type="ECO:0000259" key="2">
    <source>
        <dbReference type="Pfam" id="PF20434"/>
    </source>
</evidence>
<dbReference type="Gene3D" id="3.40.50.1820">
    <property type="entry name" value="alpha/beta hydrolase"/>
    <property type="match status" value="1"/>
</dbReference>
<dbReference type="InterPro" id="IPR050300">
    <property type="entry name" value="GDXG_lipolytic_enzyme"/>
</dbReference>
<organism evidence="3 4">
    <name type="scientific">Niveispirillum cyanobacteriorum</name>
    <dbReference type="NCBI Taxonomy" id="1612173"/>
    <lineage>
        <taxon>Bacteria</taxon>
        <taxon>Pseudomonadati</taxon>
        <taxon>Pseudomonadota</taxon>
        <taxon>Alphaproteobacteria</taxon>
        <taxon>Rhodospirillales</taxon>
        <taxon>Azospirillaceae</taxon>
        <taxon>Niveispirillum</taxon>
    </lineage>
</organism>
<dbReference type="EMBL" id="CP025611">
    <property type="protein sequence ID" value="AUN29623.1"/>
    <property type="molecule type" value="Genomic_DNA"/>
</dbReference>
<dbReference type="GO" id="GO:0045493">
    <property type="term" value="P:xylan catabolic process"/>
    <property type="evidence" value="ECO:0007669"/>
    <property type="project" value="UniProtKB-KW"/>
</dbReference>
<keyword evidence="3" id="KW-0624">Polysaccharide degradation</keyword>
<dbReference type="Pfam" id="PF20434">
    <property type="entry name" value="BD-FAE"/>
    <property type="match status" value="1"/>
</dbReference>
<evidence type="ECO:0000256" key="1">
    <source>
        <dbReference type="ARBA" id="ARBA00022801"/>
    </source>
</evidence>
<dbReference type="PANTHER" id="PTHR48081:SF6">
    <property type="entry name" value="PEPTIDASE S9 PROLYL OLIGOPEPTIDASE CATALYTIC DOMAIN-CONTAINING PROTEIN"/>
    <property type="match status" value="1"/>
</dbReference>
<reference evidence="3 4" key="1">
    <citation type="submission" date="2017-12" db="EMBL/GenBank/DDBJ databases">
        <title>Genomes of bacteria within cyanobacterial aggregates.</title>
        <authorList>
            <person name="Cai H."/>
        </authorList>
    </citation>
    <scope>NUCLEOTIDE SEQUENCE [LARGE SCALE GENOMIC DNA]</scope>
    <source>
        <strain evidence="3 4">TH16</strain>
    </source>
</reference>
<keyword evidence="3" id="KW-0326">Glycosidase</keyword>
<dbReference type="PANTHER" id="PTHR48081">
    <property type="entry name" value="AB HYDROLASE SUPERFAMILY PROTEIN C4A8.06C"/>
    <property type="match status" value="1"/>
</dbReference>
<evidence type="ECO:0000313" key="3">
    <source>
        <dbReference type="EMBL" id="AUN29623.1"/>
    </source>
</evidence>
<accession>A0A2K9N906</accession>